<gene>
    <name evidence="1" type="ORF">WJT86_11665</name>
</gene>
<keyword evidence="2" id="KW-1185">Reference proteome</keyword>
<evidence type="ECO:0000313" key="2">
    <source>
        <dbReference type="Proteomes" id="UP001418637"/>
    </source>
</evidence>
<comment type="caution">
    <text evidence="1">The sequence shown here is derived from an EMBL/GenBank/DDBJ whole genome shotgun (WGS) entry which is preliminary data.</text>
</comment>
<name>A0ABV0BM04_9HYPH</name>
<dbReference type="RefSeq" id="WP_346337751.1">
    <property type="nucleotide sequence ID" value="NZ_JBBYXI010000004.1"/>
</dbReference>
<proteinExistence type="predicted"/>
<dbReference type="EMBL" id="JBBYXI010000004">
    <property type="protein sequence ID" value="MEN3931712.1"/>
    <property type="molecule type" value="Genomic_DNA"/>
</dbReference>
<accession>A0ABV0BM04</accession>
<organism evidence="1 2">
    <name type="scientific">Hohaiivirga grylli</name>
    <dbReference type="NCBI Taxonomy" id="3133970"/>
    <lineage>
        <taxon>Bacteria</taxon>
        <taxon>Pseudomonadati</taxon>
        <taxon>Pseudomonadota</taxon>
        <taxon>Alphaproteobacteria</taxon>
        <taxon>Hyphomicrobiales</taxon>
        <taxon>Methylobacteriaceae</taxon>
        <taxon>Hohaiivirga</taxon>
    </lineage>
</organism>
<dbReference type="Proteomes" id="UP001418637">
    <property type="component" value="Unassembled WGS sequence"/>
</dbReference>
<protein>
    <submittedName>
        <fullName evidence="1">Uncharacterized protein</fullName>
    </submittedName>
</protein>
<sequence>MISGIENAGQWFSLPFHKFLHEGEIEPKAISFCEIPKCSSRLVVGIFSAKGETADRLMQILDNPKRLLTELEARKRKALVALSKNKSAKPVSSQSFITPLVKDGIHGFALSMKRKDGKAEVESTVFGWKKDNVLQIIIVVGTEREIVDKTAIGVLARRNQSAFD</sequence>
<evidence type="ECO:0000313" key="1">
    <source>
        <dbReference type="EMBL" id="MEN3931712.1"/>
    </source>
</evidence>
<reference evidence="1 2" key="1">
    <citation type="submission" date="2024-04" db="EMBL/GenBank/DDBJ databases">
        <title>A novel species isolated from cricket.</title>
        <authorList>
            <person name="Wang H.-C."/>
        </authorList>
    </citation>
    <scope>NUCLEOTIDE SEQUENCE [LARGE SCALE GENOMIC DNA]</scope>
    <source>
        <strain evidence="1 2">WL0021</strain>
    </source>
</reference>